<reference evidence="1 2" key="1">
    <citation type="submission" date="2019-03" db="EMBL/GenBank/DDBJ databases">
        <title>Draft genome sequences of novel Actinobacteria.</title>
        <authorList>
            <person name="Sahin N."/>
            <person name="Ay H."/>
            <person name="Saygin H."/>
        </authorList>
    </citation>
    <scope>NUCLEOTIDE SEQUENCE [LARGE SCALE GENOMIC DNA]</scope>
    <source>
        <strain evidence="1 2">H3C3</strain>
    </source>
</reference>
<evidence type="ECO:0000313" key="2">
    <source>
        <dbReference type="Proteomes" id="UP000294513"/>
    </source>
</evidence>
<dbReference type="Proteomes" id="UP000294513">
    <property type="component" value="Unassembled WGS sequence"/>
</dbReference>
<dbReference type="EMBL" id="SMKU01000001">
    <property type="protein sequence ID" value="TDD98094.1"/>
    <property type="molecule type" value="Genomic_DNA"/>
</dbReference>
<dbReference type="AlphaFoldDB" id="A0A4R5CKX3"/>
<sequence length="127" mass="13971">MTSNNGRRTLLASRIPLDQISMSTGRSPRLVCGDCGTWQVWKRGQVKAHPLRPDESESPKCPGSHQRVFADLTPEDLQELRAGAAAHARAIARVPRDEYQQAPPIAPAVHQIAARRCQPRPQMTAAC</sequence>
<protein>
    <submittedName>
        <fullName evidence="1">Uncharacterized protein</fullName>
    </submittedName>
</protein>
<dbReference type="OrthoDB" id="3478151at2"/>
<proteinExistence type="predicted"/>
<comment type="caution">
    <text evidence="1">The sequence shown here is derived from an EMBL/GenBank/DDBJ whole genome shotgun (WGS) entry which is preliminary data.</text>
</comment>
<name>A0A4R5CKX3_9ACTN</name>
<organism evidence="1 2">
    <name type="scientific">Actinomadura rubrisoli</name>
    <dbReference type="NCBI Taxonomy" id="2530368"/>
    <lineage>
        <taxon>Bacteria</taxon>
        <taxon>Bacillati</taxon>
        <taxon>Actinomycetota</taxon>
        <taxon>Actinomycetes</taxon>
        <taxon>Streptosporangiales</taxon>
        <taxon>Thermomonosporaceae</taxon>
        <taxon>Actinomadura</taxon>
    </lineage>
</organism>
<evidence type="ECO:0000313" key="1">
    <source>
        <dbReference type="EMBL" id="TDD98094.1"/>
    </source>
</evidence>
<keyword evidence="2" id="KW-1185">Reference proteome</keyword>
<gene>
    <name evidence="1" type="ORF">E1298_00025</name>
</gene>
<dbReference type="RefSeq" id="WP_131888616.1">
    <property type="nucleotide sequence ID" value="NZ_SMKU01000001.1"/>
</dbReference>
<accession>A0A4R5CKX3</accession>